<dbReference type="PANTHER" id="PTHR32309:SF13">
    <property type="entry name" value="FERRIC ENTEROBACTIN TRANSPORT PROTEIN FEPE"/>
    <property type="match status" value="1"/>
</dbReference>
<feature type="domain" description="Polysaccharide chain length determinant N-terminal" evidence="8">
    <location>
        <begin position="6"/>
        <end position="87"/>
    </location>
</feature>
<evidence type="ECO:0000256" key="4">
    <source>
        <dbReference type="ARBA" id="ARBA00022989"/>
    </source>
</evidence>
<evidence type="ECO:0000256" key="1">
    <source>
        <dbReference type="ARBA" id="ARBA00004651"/>
    </source>
</evidence>
<evidence type="ECO:0000313" key="10">
    <source>
        <dbReference type="Proteomes" id="UP000245535"/>
    </source>
</evidence>
<dbReference type="PANTHER" id="PTHR32309">
    <property type="entry name" value="TYROSINE-PROTEIN KINASE"/>
    <property type="match status" value="1"/>
</dbReference>
<dbReference type="GO" id="GO:0005886">
    <property type="term" value="C:plasma membrane"/>
    <property type="evidence" value="ECO:0007669"/>
    <property type="project" value="UniProtKB-SubCell"/>
</dbReference>
<feature type="transmembrane region" description="Helical" evidence="7">
    <location>
        <begin position="453"/>
        <end position="477"/>
    </location>
</feature>
<feature type="region of interest" description="Disordered" evidence="6">
    <location>
        <begin position="495"/>
        <end position="522"/>
    </location>
</feature>
<comment type="caution">
    <text evidence="9">The sequence shown here is derived from an EMBL/GenBank/DDBJ whole genome shotgun (WGS) entry which is preliminary data.</text>
</comment>
<dbReference type="InterPro" id="IPR050445">
    <property type="entry name" value="Bact_polysacc_biosynth/exp"/>
</dbReference>
<feature type="compositionally biased region" description="Acidic residues" evidence="6">
    <location>
        <begin position="495"/>
        <end position="506"/>
    </location>
</feature>
<gene>
    <name evidence="9" type="ORF">BC781_10797</name>
</gene>
<keyword evidence="10" id="KW-1185">Reference proteome</keyword>
<dbReference type="Proteomes" id="UP000245535">
    <property type="component" value="Unassembled WGS sequence"/>
</dbReference>
<comment type="subcellular location">
    <subcellularLocation>
        <location evidence="1">Cell membrane</location>
        <topology evidence="1">Multi-pass membrane protein</topology>
    </subcellularLocation>
</comment>
<evidence type="ECO:0000313" key="9">
    <source>
        <dbReference type="EMBL" id="PWJ38507.1"/>
    </source>
</evidence>
<dbReference type="InterPro" id="IPR003856">
    <property type="entry name" value="LPS_length_determ_N"/>
</dbReference>
<evidence type="ECO:0000259" key="8">
    <source>
        <dbReference type="Pfam" id="PF02706"/>
    </source>
</evidence>
<name>A0A315Z5G0_SEDFL</name>
<dbReference type="AlphaFoldDB" id="A0A315Z5G0"/>
<keyword evidence="3 7" id="KW-0812">Transmembrane</keyword>
<sequence length="522" mass="59683">MIYKILIRAVIKSWKLWMAVPIVAVGLVIFLTRDLEKRYITNARIYVNLQTDGSTSVSGASVKQFEIGIYFDNMIELLKSRNSIEKVRLRILKEALEGKHDFIDFEGYENLKDNDSINHRIEELSVKDQQLDLRNNIDNQIHNLLEDNRCSFEELTENLKVSKIGKSNFLTLTIESENPYKCVYLLELYIDTLINQNKTLGRERISNNRRMIERLLNDSKAKLDEKIKNLESFKIENNIINLGEHTKAIVTQIVNMEVKLVHLKESQAANNEALTHILETLQKDNPGPLEFSNNLRVLSLKDSLVALNADLVINEFTDKEAELKNKKIMILKDRLQTEVVGMLGNTPYDPSTIRQELVNKYITHQIQLEIEKETVPIVEREMQNLVDYAATFAPLESQVSTFDREILIAQEGYLMLLNKFNLAKSIEESTGENEIRLIDSPLLPIKPESTKRAFMVIGAGMGCFVLTITFVILFTLFKMNKDLIVTLFKDEAEATENAEEEGEVENENITGEGDSSSDSSET</sequence>
<protein>
    <submittedName>
        <fullName evidence="9">Uncharacterized protein involved in exopolysaccharide biosynthesis</fullName>
    </submittedName>
</protein>
<evidence type="ECO:0000256" key="5">
    <source>
        <dbReference type="ARBA" id="ARBA00023136"/>
    </source>
</evidence>
<dbReference type="EMBL" id="QGDO01000007">
    <property type="protein sequence ID" value="PWJ38507.1"/>
    <property type="molecule type" value="Genomic_DNA"/>
</dbReference>
<keyword evidence="2" id="KW-1003">Cell membrane</keyword>
<feature type="compositionally biased region" description="Low complexity" evidence="6">
    <location>
        <begin position="507"/>
        <end position="522"/>
    </location>
</feature>
<accession>A0A315Z5G0</accession>
<feature type="transmembrane region" description="Helical" evidence="7">
    <location>
        <begin position="14"/>
        <end position="32"/>
    </location>
</feature>
<evidence type="ECO:0000256" key="2">
    <source>
        <dbReference type="ARBA" id="ARBA00022475"/>
    </source>
</evidence>
<reference evidence="9 10" key="1">
    <citation type="submission" date="2018-03" db="EMBL/GenBank/DDBJ databases">
        <title>Genomic Encyclopedia of Archaeal and Bacterial Type Strains, Phase II (KMG-II): from individual species to whole genera.</title>
        <authorList>
            <person name="Goeker M."/>
        </authorList>
    </citation>
    <scope>NUCLEOTIDE SEQUENCE [LARGE SCALE GENOMIC DNA]</scope>
    <source>
        <strain evidence="9 10">DSM 28229</strain>
    </source>
</reference>
<keyword evidence="4 7" id="KW-1133">Transmembrane helix</keyword>
<dbReference type="GO" id="GO:0004713">
    <property type="term" value="F:protein tyrosine kinase activity"/>
    <property type="evidence" value="ECO:0007669"/>
    <property type="project" value="TreeGrafter"/>
</dbReference>
<evidence type="ECO:0000256" key="6">
    <source>
        <dbReference type="SAM" id="MobiDB-lite"/>
    </source>
</evidence>
<dbReference type="Pfam" id="PF02706">
    <property type="entry name" value="Wzz"/>
    <property type="match status" value="1"/>
</dbReference>
<keyword evidence="5 7" id="KW-0472">Membrane</keyword>
<dbReference type="RefSeq" id="WP_109621637.1">
    <property type="nucleotide sequence ID" value="NZ_QGDO01000007.1"/>
</dbReference>
<dbReference type="OrthoDB" id="781284at2"/>
<evidence type="ECO:0000256" key="3">
    <source>
        <dbReference type="ARBA" id="ARBA00022692"/>
    </source>
</evidence>
<evidence type="ECO:0000256" key="7">
    <source>
        <dbReference type="SAM" id="Phobius"/>
    </source>
</evidence>
<organism evidence="9 10">
    <name type="scientific">Sediminitomix flava</name>
    <dbReference type="NCBI Taxonomy" id="379075"/>
    <lineage>
        <taxon>Bacteria</taxon>
        <taxon>Pseudomonadati</taxon>
        <taxon>Bacteroidota</taxon>
        <taxon>Cytophagia</taxon>
        <taxon>Cytophagales</taxon>
        <taxon>Flammeovirgaceae</taxon>
        <taxon>Sediminitomix</taxon>
    </lineage>
</organism>
<proteinExistence type="predicted"/>